<organism evidence="1 2">
    <name type="scientific">Zostera marina</name>
    <name type="common">Eelgrass</name>
    <dbReference type="NCBI Taxonomy" id="29655"/>
    <lineage>
        <taxon>Eukaryota</taxon>
        <taxon>Viridiplantae</taxon>
        <taxon>Streptophyta</taxon>
        <taxon>Embryophyta</taxon>
        <taxon>Tracheophyta</taxon>
        <taxon>Spermatophyta</taxon>
        <taxon>Magnoliopsida</taxon>
        <taxon>Liliopsida</taxon>
        <taxon>Zosteraceae</taxon>
        <taxon>Zostera</taxon>
    </lineage>
</organism>
<comment type="caution">
    <text evidence="1">The sequence shown here is derived from an EMBL/GenBank/DDBJ whole genome shotgun (WGS) entry which is preliminary data.</text>
</comment>
<evidence type="ECO:0000313" key="2">
    <source>
        <dbReference type="Proteomes" id="UP000036987"/>
    </source>
</evidence>
<dbReference type="EMBL" id="LFYR01001032">
    <property type="protein sequence ID" value="KMZ65466.1"/>
    <property type="molecule type" value="Genomic_DNA"/>
</dbReference>
<dbReference type="AlphaFoldDB" id="A0A0K9P8Y2"/>
<dbReference type="Proteomes" id="UP000036987">
    <property type="component" value="Unassembled WGS sequence"/>
</dbReference>
<proteinExistence type="predicted"/>
<sequence>MQKNKGHVFVFRQLNSGNPGREEAGLTLAARFSGRGTCNRGGHAGGSVLTMFWIITRTTQRMTGKRIHDMFCLHWKRVFARAPQLAVLHFQSRWSSS</sequence>
<name>A0A0K9P8Y2_ZOSMR</name>
<evidence type="ECO:0000313" key="1">
    <source>
        <dbReference type="EMBL" id="KMZ65466.1"/>
    </source>
</evidence>
<gene>
    <name evidence="1" type="ORF">ZOSMA_31G00510</name>
</gene>
<protein>
    <submittedName>
        <fullName evidence="1">Uncharacterized protein</fullName>
    </submittedName>
</protein>
<accession>A0A0K9P8Y2</accession>
<reference evidence="2" key="1">
    <citation type="journal article" date="2016" name="Nature">
        <title>The genome of the seagrass Zostera marina reveals angiosperm adaptation to the sea.</title>
        <authorList>
            <person name="Olsen J.L."/>
            <person name="Rouze P."/>
            <person name="Verhelst B."/>
            <person name="Lin Y.-C."/>
            <person name="Bayer T."/>
            <person name="Collen J."/>
            <person name="Dattolo E."/>
            <person name="De Paoli E."/>
            <person name="Dittami S."/>
            <person name="Maumus F."/>
            <person name="Michel G."/>
            <person name="Kersting A."/>
            <person name="Lauritano C."/>
            <person name="Lohaus R."/>
            <person name="Toepel M."/>
            <person name="Tonon T."/>
            <person name="Vanneste K."/>
            <person name="Amirebrahimi M."/>
            <person name="Brakel J."/>
            <person name="Bostroem C."/>
            <person name="Chovatia M."/>
            <person name="Grimwood J."/>
            <person name="Jenkins J.W."/>
            <person name="Jueterbock A."/>
            <person name="Mraz A."/>
            <person name="Stam W.T."/>
            <person name="Tice H."/>
            <person name="Bornberg-Bauer E."/>
            <person name="Green P.J."/>
            <person name="Pearson G.A."/>
            <person name="Procaccini G."/>
            <person name="Duarte C.M."/>
            <person name="Schmutz J."/>
            <person name="Reusch T.B.H."/>
            <person name="Van de Peer Y."/>
        </authorList>
    </citation>
    <scope>NUCLEOTIDE SEQUENCE [LARGE SCALE GENOMIC DNA]</scope>
    <source>
        <strain evidence="2">cv. Finnish</strain>
    </source>
</reference>
<keyword evidence="2" id="KW-1185">Reference proteome</keyword>